<proteinExistence type="predicted"/>
<dbReference type="RefSeq" id="WP_181268234.1">
    <property type="nucleotide sequence ID" value="NZ_BAAAGB010000001.1"/>
</dbReference>
<accession>A0A7V8U9U9</accession>
<dbReference type="EMBL" id="VDES01000003">
    <property type="protein sequence ID" value="MBA1375800.1"/>
    <property type="molecule type" value="Genomic_DNA"/>
</dbReference>
<evidence type="ECO:0008006" key="3">
    <source>
        <dbReference type="Google" id="ProtNLM"/>
    </source>
</evidence>
<keyword evidence="2" id="KW-1185">Reference proteome</keyword>
<gene>
    <name evidence="1" type="ORF">FG486_15760</name>
</gene>
<dbReference type="AlphaFoldDB" id="A0A7V8U9U9"/>
<name>A0A7V8U9U9_9SPHN</name>
<evidence type="ECO:0000313" key="2">
    <source>
        <dbReference type="Proteomes" id="UP000589292"/>
    </source>
</evidence>
<dbReference type="Proteomes" id="UP000589292">
    <property type="component" value="Unassembled WGS sequence"/>
</dbReference>
<protein>
    <recommendedName>
        <fullName evidence="3">DUF2336 domain-containing protein</fullName>
    </recommendedName>
</protein>
<reference evidence="1 2" key="1">
    <citation type="journal article" date="1994" name="Int. J. Syst. Bacteriol.">
        <title>Phylogenetic positions of novel aerobic, bacteriochlorophyll a-containing bacteria and description of Roseococcus thiosulfatophilus gen. nov., sp. nov., Erythromicrobium ramosum gen. nov., sp. nov., and Erythrobacter litoralis sp. nov.</title>
        <authorList>
            <person name="Yurkov V."/>
            <person name="Stackebrandt E."/>
            <person name="Holmes A."/>
            <person name="Fuerst J.A."/>
            <person name="Hugenholtz P."/>
            <person name="Golecki J."/>
            <person name="Gad'on N."/>
            <person name="Gorlenko V.M."/>
            <person name="Kompantseva E.I."/>
            <person name="Drews G."/>
        </authorList>
    </citation>
    <scope>NUCLEOTIDE SEQUENCE [LARGE SCALE GENOMIC DNA]</scope>
    <source>
        <strain evidence="1 2">KR-99</strain>
    </source>
</reference>
<organism evidence="1 2">
    <name type="scientific">Sphingomonas ursincola</name>
    <dbReference type="NCBI Taxonomy" id="56361"/>
    <lineage>
        <taxon>Bacteria</taxon>
        <taxon>Pseudomonadati</taxon>
        <taxon>Pseudomonadota</taxon>
        <taxon>Alphaproteobacteria</taxon>
        <taxon>Sphingomonadales</taxon>
        <taxon>Sphingomonadaceae</taxon>
        <taxon>Sphingomonas</taxon>
    </lineage>
</organism>
<evidence type="ECO:0000313" key="1">
    <source>
        <dbReference type="EMBL" id="MBA1375800.1"/>
    </source>
</evidence>
<comment type="caution">
    <text evidence="1">The sequence shown here is derived from an EMBL/GenBank/DDBJ whole genome shotgun (WGS) entry which is preliminary data.</text>
</comment>
<sequence length="329" mass="35493">MSTDMAPARPTLRDVGALLRQADVQARQAMAVPALVRHQLLPEQSQALREDDLSLTGGFVESLAVQLAEALTGSAELGPDIARHAVLAHAPTTRLLFARAIEARLCRQSSLVGHRTPELPPRVEAQVGDAQDELAEAAMALIIAQSRFLSRAQAFAIDTDELPPETLHGLVRSCLAYLQERPDSDPLELNRAAAAFLQGFDERRGRPHRLMRFCHLFELPRSAEAWSLAENGASLTVAMLERTSGLPADLLFDMLRDADLARLAVVLRACGLETDVAAGLLQGLAALASLRPDALPPAADLRALVPEDAARLVAGWRNLDPLAHPGALW</sequence>